<dbReference type="Proteomes" id="UP000789901">
    <property type="component" value="Unassembled WGS sequence"/>
</dbReference>
<keyword evidence="2" id="KW-1185">Reference proteome</keyword>
<sequence>LFTANAGLEMMKSSKNNNENAINELNAFHQRQQQKQHLQGRTIINELTVVPSHLGLLTICVYCEAKKFKGESSGFCCNNGNVKLADTEAPVALQDLFVRMDEIGYDFCNNIRAYNNLFAFTSMGIRLDQRFANDTIELLKNILDEVNPFVANFCYLSTLENIANYKLIIKADHELDQRTYNAPTAS</sequence>
<feature type="non-terminal residue" evidence="1">
    <location>
        <position position="1"/>
    </location>
</feature>
<dbReference type="EMBL" id="CAJVQB010059641">
    <property type="protein sequence ID" value="CAG8839062.1"/>
    <property type="molecule type" value="Genomic_DNA"/>
</dbReference>
<accession>A0ABN7WRY1</accession>
<comment type="caution">
    <text evidence="1">The sequence shown here is derived from an EMBL/GenBank/DDBJ whole genome shotgun (WGS) entry which is preliminary data.</text>
</comment>
<organism evidence="1 2">
    <name type="scientific">Gigaspora margarita</name>
    <dbReference type="NCBI Taxonomy" id="4874"/>
    <lineage>
        <taxon>Eukaryota</taxon>
        <taxon>Fungi</taxon>
        <taxon>Fungi incertae sedis</taxon>
        <taxon>Mucoromycota</taxon>
        <taxon>Glomeromycotina</taxon>
        <taxon>Glomeromycetes</taxon>
        <taxon>Diversisporales</taxon>
        <taxon>Gigasporaceae</taxon>
        <taxon>Gigaspora</taxon>
    </lineage>
</organism>
<name>A0ABN7WRY1_GIGMA</name>
<reference evidence="1 2" key="1">
    <citation type="submission" date="2021-06" db="EMBL/GenBank/DDBJ databases">
        <authorList>
            <person name="Kallberg Y."/>
            <person name="Tangrot J."/>
            <person name="Rosling A."/>
        </authorList>
    </citation>
    <scope>NUCLEOTIDE SEQUENCE [LARGE SCALE GENOMIC DNA]</scope>
    <source>
        <strain evidence="1 2">120-4 pot B 10/14</strain>
    </source>
</reference>
<protein>
    <submittedName>
        <fullName evidence="1">6639_t:CDS:1</fullName>
    </submittedName>
</protein>
<evidence type="ECO:0000313" key="1">
    <source>
        <dbReference type="EMBL" id="CAG8839062.1"/>
    </source>
</evidence>
<evidence type="ECO:0000313" key="2">
    <source>
        <dbReference type="Proteomes" id="UP000789901"/>
    </source>
</evidence>
<gene>
    <name evidence="1" type="ORF">GMARGA_LOCUS34278</name>
</gene>
<proteinExistence type="predicted"/>